<evidence type="ECO:0000256" key="3">
    <source>
        <dbReference type="ARBA" id="ARBA00022827"/>
    </source>
</evidence>
<gene>
    <name evidence="6" type="ORF">EKD02_08645</name>
</gene>
<dbReference type="PANTHER" id="PTHR11748">
    <property type="entry name" value="D-LACTATE DEHYDROGENASE"/>
    <property type="match status" value="1"/>
</dbReference>
<comment type="cofactor">
    <cofactor evidence="1">
        <name>FAD</name>
        <dbReference type="ChEBI" id="CHEBI:57692"/>
    </cofactor>
</comment>
<keyword evidence="2" id="KW-0285">Flavoprotein</keyword>
<comment type="caution">
    <text evidence="6">The sequence shown here is derived from an EMBL/GenBank/DDBJ whole genome shotgun (WGS) entry which is preliminary data.</text>
</comment>
<accession>A0A3S0U0S3</accession>
<dbReference type="SUPFAM" id="SSF56176">
    <property type="entry name" value="FAD-binding/transporter-associated domain-like"/>
    <property type="match status" value="1"/>
</dbReference>
<dbReference type="SUPFAM" id="SSF55103">
    <property type="entry name" value="FAD-linked oxidases, C-terminal domain"/>
    <property type="match status" value="1"/>
</dbReference>
<dbReference type="Proteomes" id="UP000279908">
    <property type="component" value="Unassembled WGS sequence"/>
</dbReference>
<dbReference type="Pfam" id="PF02913">
    <property type="entry name" value="FAD-oxidase_C"/>
    <property type="match status" value="1"/>
</dbReference>
<evidence type="ECO:0000256" key="2">
    <source>
        <dbReference type="ARBA" id="ARBA00022630"/>
    </source>
</evidence>
<sequence length="943" mass="103161">MDSFLYSSDASMYQFLPEEIVFPTDRQELLNVICQTQKASSPVIPRGGGTSLVGQSIGAGTVVDCSRYLNRVLELNIDEGWVRVESGIVCGELNRYLKPYGYCFAPDPATLNRATIGGMIANNASGMRSVSYGMTIDHVMALEVALPTGEVLDLSPLDTAQLTLKCSQSDRGGQIYRGIIDILRVHATNIRERYPKVLRRSGGYALDALLDAQPFNLAKLISGSEGTLGFILSAKLKLTPLSACSALCLAHFDSVDAALRAVPLIVGMHPSAVELLDGIVLRQARKHPSTKEVCSLLHGNPEAVLVIEVQGEEQSGVAVHIGTIAGALADRSYACPLMLAPPEIKAVWQMRSSALGLMTTVDGPRKPVPYIEDAAVPLEHLADYVAEVAAVCKKHHQPVALFGHASVGLLHIRPLHDLHREEEIASMKEIQEEVFQLVLKYGGSWSGEHGDGIVRGGFNRRFFGDELYEAFREVKRLFDPEWRMNPGKVIDTPPMEDNLRYGSKYMPIAVETMFHYRKEGGMLAAAEQCTGVGECRKTFSGVMCPSYMMTRDEMHSTRGRANTLRLVLSGQLGIHKLASEELAMVMELCLSCKGCKGECPNSVDMAKLKSEVLHHIHKRNGVSLRTRVFGDVARMSRFAIGAQAGMLNRVMGHSAVRTLGKNLLGLDADRSLPAFADASLSSWYLKRDRETGMPEQDGKEGTAVVLFNDTYTEYFQPEVGRAAIMVLEHAGYRVFLATFGDSQRTAISQGLLDKAKKDGTRLFQQLDRFASPFPIIVCEPSCASALKDDLPDLLDDAELANRVAGRVVTIDQFLEEQLVAGSCRLVFPEEGDDVPVRRILVHTHCHQHSLGGGAWTHRLLARIPGSIVEDTEAGCCGMAGSFGYEAEHAQLSREIAAQRLLPRLAEAGEDTVVVANGFSCRHQIGELTDRKPVHAVELIRDCL</sequence>
<dbReference type="Gene3D" id="1.10.45.10">
    <property type="entry name" value="Vanillyl-alcohol Oxidase, Chain A, domain 4"/>
    <property type="match status" value="1"/>
</dbReference>
<dbReference type="EMBL" id="RXYK01000015">
    <property type="protein sequence ID" value="RTY35996.1"/>
    <property type="molecule type" value="Genomic_DNA"/>
</dbReference>
<feature type="domain" description="FAD-binding PCMH-type" evidence="5">
    <location>
        <begin position="13"/>
        <end position="241"/>
    </location>
</feature>
<dbReference type="Gene3D" id="3.30.465.10">
    <property type="match status" value="1"/>
</dbReference>
<dbReference type="InterPro" id="IPR016169">
    <property type="entry name" value="FAD-bd_PCMH_sub2"/>
</dbReference>
<dbReference type="InterPro" id="IPR016164">
    <property type="entry name" value="FAD-linked_Oxase-like_C"/>
</dbReference>
<organism evidence="6 7">
    <name type="scientific">Chlorobium phaeovibrioides</name>
    <dbReference type="NCBI Taxonomy" id="1094"/>
    <lineage>
        <taxon>Bacteria</taxon>
        <taxon>Pseudomonadati</taxon>
        <taxon>Chlorobiota</taxon>
        <taxon>Chlorobiia</taxon>
        <taxon>Chlorobiales</taxon>
        <taxon>Chlorobiaceae</taxon>
        <taxon>Chlorobium/Pelodictyon group</taxon>
        <taxon>Chlorobium</taxon>
    </lineage>
</organism>
<dbReference type="GO" id="GO:0008720">
    <property type="term" value="F:D-lactate dehydrogenase (NAD+) activity"/>
    <property type="evidence" value="ECO:0007669"/>
    <property type="project" value="TreeGrafter"/>
</dbReference>
<dbReference type="PANTHER" id="PTHR11748:SF119">
    <property type="entry name" value="D-2-HYDROXYGLUTARATE DEHYDROGENASE"/>
    <property type="match status" value="1"/>
</dbReference>
<keyword evidence="3" id="KW-0274">FAD</keyword>
<dbReference type="GO" id="GO:0071949">
    <property type="term" value="F:FAD binding"/>
    <property type="evidence" value="ECO:0007669"/>
    <property type="project" value="InterPro"/>
</dbReference>
<dbReference type="SUPFAM" id="SSF46548">
    <property type="entry name" value="alpha-helical ferredoxin"/>
    <property type="match status" value="1"/>
</dbReference>
<dbReference type="Pfam" id="PF01565">
    <property type="entry name" value="FAD_binding_4"/>
    <property type="match status" value="1"/>
</dbReference>
<dbReference type="PROSITE" id="PS51387">
    <property type="entry name" value="FAD_PCMH"/>
    <property type="match status" value="1"/>
</dbReference>
<evidence type="ECO:0000256" key="1">
    <source>
        <dbReference type="ARBA" id="ARBA00001974"/>
    </source>
</evidence>
<proteinExistence type="predicted"/>
<dbReference type="AlphaFoldDB" id="A0A3S0U0S3"/>
<evidence type="ECO:0000313" key="7">
    <source>
        <dbReference type="Proteomes" id="UP000279908"/>
    </source>
</evidence>
<dbReference type="Pfam" id="PF13534">
    <property type="entry name" value="Fer4_17"/>
    <property type="match status" value="1"/>
</dbReference>
<dbReference type="GO" id="GO:0004458">
    <property type="term" value="F:D-lactate dehydrogenase (cytochrome) activity"/>
    <property type="evidence" value="ECO:0007669"/>
    <property type="project" value="TreeGrafter"/>
</dbReference>
<protein>
    <submittedName>
        <fullName evidence="6">FAD-binding oxidoreductase</fullName>
    </submittedName>
</protein>
<dbReference type="InterPro" id="IPR004113">
    <property type="entry name" value="FAD-bd_oxidored_4_C"/>
</dbReference>
<keyword evidence="4" id="KW-0560">Oxidoreductase</keyword>
<evidence type="ECO:0000313" key="6">
    <source>
        <dbReference type="EMBL" id="RTY35996.1"/>
    </source>
</evidence>
<evidence type="ECO:0000259" key="5">
    <source>
        <dbReference type="PROSITE" id="PS51387"/>
    </source>
</evidence>
<reference evidence="6 7" key="1">
    <citation type="submission" date="2018-12" db="EMBL/GenBank/DDBJ databases">
        <authorList>
            <person name="Lunina O.N."/>
            <person name="Grouzdev D.S."/>
            <person name="Gorlenko V.M."/>
            <person name="Savvichev A.S."/>
        </authorList>
    </citation>
    <scope>NUCLEOTIDE SEQUENCE [LARGE SCALE GENOMIC DNA]</scope>
    <source>
        <strain evidence="6 7">BrKhr-17</strain>
    </source>
</reference>
<name>A0A3S0U0S3_CHLPH</name>
<dbReference type="InterPro" id="IPR036318">
    <property type="entry name" value="FAD-bd_PCMH-like_sf"/>
</dbReference>
<dbReference type="InterPro" id="IPR016166">
    <property type="entry name" value="FAD-bd_PCMH"/>
</dbReference>
<dbReference type="InterPro" id="IPR016171">
    <property type="entry name" value="Vanillyl_alc_oxidase_C-sub2"/>
</dbReference>
<dbReference type="GO" id="GO:1903457">
    <property type="term" value="P:lactate catabolic process"/>
    <property type="evidence" value="ECO:0007669"/>
    <property type="project" value="TreeGrafter"/>
</dbReference>
<evidence type="ECO:0000256" key="4">
    <source>
        <dbReference type="ARBA" id="ARBA00023002"/>
    </source>
</evidence>
<dbReference type="InterPro" id="IPR006094">
    <property type="entry name" value="Oxid_FAD_bind_N"/>
</dbReference>
<dbReference type="Gene3D" id="3.30.70.2740">
    <property type="match status" value="1"/>
</dbReference>